<dbReference type="HOGENOM" id="CLU_2132427_0_0_12"/>
<dbReference type="EMBL" id="ATFC01000001">
    <property type="protein sequence ID" value="EPF47783.1"/>
    <property type="molecule type" value="Genomic_DNA"/>
</dbReference>
<accession>S3LBG4</accession>
<dbReference type="RefSeq" id="WP_016517690.1">
    <property type="nucleotide sequence ID" value="NZ_KE332512.1"/>
</dbReference>
<dbReference type="GeneID" id="301460264"/>
<evidence type="ECO:0000313" key="1">
    <source>
        <dbReference type="EMBL" id="EPF47783.1"/>
    </source>
</evidence>
<sequence>MQAQCNSEAQCARVSVYCLEKYLTADEVRNGLKIKNNKSADERLNEAFNLAVKMAEIRRELGVQLCMAFKQTNRETFFAEVKKKGFSEDFVMSIMDEIFRDILQGVLNAKTKK</sequence>
<evidence type="ECO:0000313" key="2">
    <source>
        <dbReference type="Proteomes" id="UP000014605"/>
    </source>
</evidence>
<keyword evidence="2" id="KW-1185">Reference proteome</keyword>
<name>S3LBG4_9SPIR</name>
<proteinExistence type="predicted"/>
<protein>
    <submittedName>
        <fullName evidence="1">Uncharacterized protein</fullName>
    </submittedName>
</protein>
<comment type="caution">
    <text evidence="1">The sequence shown here is derived from an EMBL/GenBank/DDBJ whole genome shotgun (WGS) entry which is preliminary data.</text>
</comment>
<dbReference type="PATRIC" id="fig|1125702.3.peg.42"/>
<organism evidence="1 2">
    <name type="scientific">Treponema vincentii F0403</name>
    <dbReference type="NCBI Taxonomy" id="1125702"/>
    <lineage>
        <taxon>Bacteria</taxon>
        <taxon>Pseudomonadati</taxon>
        <taxon>Spirochaetota</taxon>
        <taxon>Spirochaetia</taxon>
        <taxon>Spirochaetales</taxon>
        <taxon>Treponemataceae</taxon>
        <taxon>Treponema</taxon>
    </lineage>
</organism>
<reference evidence="1 2" key="1">
    <citation type="submission" date="2013-04" db="EMBL/GenBank/DDBJ databases">
        <title>The Genome Sequence of Treponema vincentii F0403.</title>
        <authorList>
            <consortium name="The Broad Institute Genomics Platform"/>
            <person name="Earl A."/>
            <person name="Ward D."/>
            <person name="Feldgarden M."/>
            <person name="Gevers D."/>
            <person name="Leonetti C."/>
            <person name="Izard J."/>
            <person name="Walker B."/>
            <person name="Young S."/>
            <person name="Zeng Q."/>
            <person name="Gargeya S."/>
            <person name="Fitzgerald M."/>
            <person name="Haas B."/>
            <person name="Abouelleil A."/>
            <person name="Allen A.W."/>
            <person name="Alvarado L."/>
            <person name="Arachchi H.M."/>
            <person name="Berlin A.M."/>
            <person name="Chapman S.B."/>
            <person name="Gainer-Dewar J."/>
            <person name="Goldberg J."/>
            <person name="Griggs A."/>
            <person name="Gujja S."/>
            <person name="Hansen M."/>
            <person name="Howarth C."/>
            <person name="Imamovic A."/>
            <person name="Ireland A."/>
            <person name="Larimer J."/>
            <person name="McCowan C."/>
            <person name="Murphy C."/>
            <person name="Pearson M."/>
            <person name="Poon T.W."/>
            <person name="Priest M."/>
            <person name="Roberts A."/>
            <person name="Saif S."/>
            <person name="Shea T."/>
            <person name="Sisk P."/>
            <person name="Sykes S."/>
            <person name="Wortman J."/>
            <person name="Nusbaum C."/>
            <person name="Birren B."/>
        </authorList>
    </citation>
    <scope>NUCLEOTIDE SEQUENCE [LARGE SCALE GENOMIC DNA]</scope>
    <source>
        <strain evidence="1 2">F0403</strain>
    </source>
</reference>
<dbReference type="AlphaFoldDB" id="S3LBG4"/>
<gene>
    <name evidence="1" type="ORF">HMPREF1222_00042</name>
</gene>
<dbReference type="Proteomes" id="UP000014605">
    <property type="component" value="Unassembled WGS sequence"/>
</dbReference>